<dbReference type="GO" id="GO:0005794">
    <property type="term" value="C:Golgi apparatus"/>
    <property type="evidence" value="ECO:0007669"/>
    <property type="project" value="TreeGrafter"/>
</dbReference>
<comment type="caution">
    <text evidence="8">The sequence shown here is derived from an EMBL/GenBank/DDBJ whole genome shotgun (WGS) entry which is preliminary data.</text>
</comment>
<protein>
    <submittedName>
        <fullName evidence="8">Transmembrane protein</fullName>
    </submittedName>
</protein>
<dbReference type="GO" id="GO:0015085">
    <property type="term" value="F:calcium ion transmembrane transporter activity"/>
    <property type="evidence" value="ECO:0007669"/>
    <property type="project" value="TreeGrafter"/>
</dbReference>
<keyword evidence="5 7" id="KW-0472">Membrane</keyword>
<feature type="compositionally biased region" description="Low complexity" evidence="6">
    <location>
        <begin position="222"/>
        <end position="247"/>
    </location>
</feature>
<dbReference type="Pfam" id="PF01169">
    <property type="entry name" value="GDT1"/>
    <property type="match status" value="1"/>
</dbReference>
<keyword evidence="4 7" id="KW-1133">Transmembrane helix</keyword>
<evidence type="ECO:0000256" key="5">
    <source>
        <dbReference type="ARBA" id="ARBA00023136"/>
    </source>
</evidence>
<feature type="region of interest" description="Disordered" evidence="6">
    <location>
        <begin position="162"/>
        <end position="204"/>
    </location>
</feature>
<dbReference type="Proteomes" id="UP000221165">
    <property type="component" value="Unassembled WGS sequence"/>
</dbReference>
<dbReference type="GO" id="GO:0032468">
    <property type="term" value="P:Golgi calcium ion homeostasis"/>
    <property type="evidence" value="ECO:0007669"/>
    <property type="project" value="TreeGrafter"/>
</dbReference>
<evidence type="ECO:0000256" key="1">
    <source>
        <dbReference type="ARBA" id="ARBA00004141"/>
    </source>
</evidence>
<dbReference type="VEuPathDB" id="ToxoDB:CSUI_007437"/>
<dbReference type="OrthoDB" id="442680at2759"/>
<feature type="compositionally biased region" description="Low complexity" evidence="6">
    <location>
        <begin position="530"/>
        <end position="543"/>
    </location>
</feature>
<evidence type="ECO:0000256" key="3">
    <source>
        <dbReference type="ARBA" id="ARBA00022692"/>
    </source>
</evidence>
<feature type="region of interest" description="Disordered" evidence="6">
    <location>
        <begin position="95"/>
        <end position="117"/>
    </location>
</feature>
<feature type="transmembrane region" description="Helical" evidence="7">
    <location>
        <begin position="318"/>
        <end position="341"/>
    </location>
</feature>
<feature type="compositionally biased region" description="Low complexity" evidence="6">
    <location>
        <begin position="194"/>
        <end position="204"/>
    </location>
</feature>
<feature type="transmembrane region" description="Helical" evidence="7">
    <location>
        <begin position="361"/>
        <end position="379"/>
    </location>
</feature>
<dbReference type="InterPro" id="IPR001727">
    <property type="entry name" value="GDT1-like"/>
</dbReference>
<feature type="compositionally biased region" description="Basic and acidic residues" evidence="6">
    <location>
        <begin position="174"/>
        <end position="189"/>
    </location>
</feature>
<keyword evidence="9" id="KW-1185">Reference proteome</keyword>
<sequence>PEHFDSYNPSSLRQVTFCGWVRHQKRLFSSSSSSSKGVLSSYCGDTLLKTATVRLLDSVCSFTSGRKRLEENGEEEEEDYFAYLRRAKRIALSSSSPSWRGRGEGRGDLSTKTKKNRFTSIEGHHDWNSYYSFRHSLHDGNSRDSAEELLLSPHSHLYDTIGESLPSSLPRRLSKADEGNSHRKEKKEYEEDTSSSSPSSQRALKEALAALHAALEGDEHLSSSSPADSSTVSSSPFSSPHSGSHSSPSKKDRKEKKKERYTHSSSTSSQATQSSSRGWSFRSFLSAFISSVSLTIATEFGDRTFFIAALLSLKYRKILVFVATCSSLFLMTAFSTLVGHLFHYVAAYLPLCIDRDLPIDAWLSTVMLFLFAFIHLRSYELPHHGGQEKEEEKEKEGDRRGGGEEEKKKRQQKEEEEKKIGASMKEEGEKEEEEDERREKGRERGEKRATKTKMGEKMRGENAGMRKKDVKKKRSTSSSFLLSESETEIEEFLSDTEEIRRKKSQVSLREERRKEEKKRSDTCRSSMPTSCPYFHSSPSSFSPQDVIEREFRENSSPFSDTTSNDSMEGENSRNLPLLLSSS</sequence>
<accession>A0A2C6KR03</accession>
<feature type="non-terminal residue" evidence="8">
    <location>
        <position position="1"/>
    </location>
</feature>
<dbReference type="GO" id="GO:0005384">
    <property type="term" value="F:manganese ion transmembrane transporter activity"/>
    <property type="evidence" value="ECO:0007669"/>
    <property type="project" value="TreeGrafter"/>
</dbReference>
<evidence type="ECO:0000313" key="8">
    <source>
        <dbReference type="EMBL" id="PHJ18736.1"/>
    </source>
</evidence>
<name>A0A2C6KR03_9APIC</name>
<feature type="compositionally biased region" description="Basic and acidic residues" evidence="6">
    <location>
        <begin position="101"/>
        <end position="111"/>
    </location>
</feature>
<feature type="compositionally biased region" description="Basic residues" evidence="6">
    <location>
        <begin position="251"/>
        <end position="260"/>
    </location>
</feature>
<organism evidence="8 9">
    <name type="scientific">Cystoisospora suis</name>
    <dbReference type="NCBI Taxonomy" id="483139"/>
    <lineage>
        <taxon>Eukaryota</taxon>
        <taxon>Sar</taxon>
        <taxon>Alveolata</taxon>
        <taxon>Apicomplexa</taxon>
        <taxon>Conoidasida</taxon>
        <taxon>Coccidia</taxon>
        <taxon>Eucoccidiorida</taxon>
        <taxon>Eimeriorina</taxon>
        <taxon>Sarcocystidae</taxon>
        <taxon>Cystoisospora</taxon>
    </lineage>
</organism>
<proteinExistence type="inferred from homology"/>
<dbReference type="PANTHER" id="PTHR12608:SF6">
    <property type="entry name" value="PROTEIN PAM71, CHLOROPLASTIC"/>
    <property type="match status" value="1"/>
</dbReference>
<evidence type="ECO:0000256" key="7">
    <source>
        <dbReference type="SAM" id="Phobius"/>
    </source>
</evidence>
<feature type="compositionally biased region" description="Basic and acidic residues" evidence="6">
    <location>
        <begin position="384"/>
        <end position="428"/>
    </location>
</feature>
<feature type="compositionally biased region" description="Low complexity" evidence="6">
    <location>
        <begin position="264"/>
        <end position="274"/>
    </location>
</feature>
<comment type="subcellular location">
    <subcellularLocation>
        <location evidence="1">Membrane</location>
        <topology evidence="1">Multi-pass membrane protein</topology>
    </subcellularLocation>
</comment>
<evidence type="ECO:0000256" key="6">
    <source>
        <dbReference type="SAM" id="MobiDB-lite"/>
    </source>
</evidence>
<dbReference type="PANTHER" id="PTHR12608">
    <property type="entry name" value="TRANSMEMBRANE PROTEIN HTP-1 RELATED"/>
    <property type="match status" value="1"/>
</dbReference>
<feature type="region of interest" description="Disordered" evidence="6">
    <location>
        <begin position="216"/>
        <end position="274"/>
    </location>
</feature>
<feature type="compositionally biased region" description="Polar residues" evidence="6">
    <location>
        <begin position="554"/>
        <end position="566"/>
    </location>
</feature>
<evidence type="ECO:0000256" key="4">
    <source>
        <dbReference type="ARBA" id="ARBA00022989"/>
    </source>
</evidence>
<evidence type="ECO:0000256" key="2">
    <source>
        <dbReference type="ARBA" id="ARBA00009190"/>
    </source>
</evidence>
<feature type="compositionally biased region" description="Basic and acidic residues" evidence="6">
    <location>
        <begin position="437"/>
        <end position="467"/>
    </location>
</feature>
<reference evidence="8 9" key="1">
    <citation type="journal article" date="2017" name="Int. J. Parasitol.">
        <title>The genome of the protozoan parasite Cystoisospora suis and a reverse vaccinology approach to identify vaccine candidates.</title>
        <authorList>
            <person name="Palmieri N."/>
            <person name="Shrestha A."/>
            <person name="Ruttkowski B."/>
            <person name="Beck T."/>
            <person name="Vogl C."/>
            <person name="Tomley F."/>
            <person name="Blake D.P."/>
            <person name="Joachim A."/>
        </authorList>
    </citation>
    <scope>NUCLEOTIDE SEQUENCE [LARGE SCALE GENOMIC DNA]</scope>
    <source>
        <strain evidence="8 9">Wien I</strain>
    </source>
</reference>
<dbReference type="GeneID" id="94430793"/>
<dbReference type="EMBL" id="MIGC01003928">
    <property type="protein sequence ID" value="PHJ18736.1"/>
    <property type="molecule type" value="Genomic_DNA"/>
</dbReference>
<dbReference type="RefSeq" id="XP_067920442.1">
    <property type="nucleotide sequence ID" value="XM_068067582.1"/>
</dbReference>
<feature type="compositionally biased region" description="Acidic residues" evidence="6">
    <location>
        <begin position="485"/>
        <end position="496"/>
    </location>
</feature>
<comment type="similarity">
    <text evidence="2">Belongs to the GDT1 family.</text>
</comment>
<evidence type="ECO:0000313" key="9">
    <source>
        <dbReference type="Proteomes" id="UP000221165"/>
    </source>
</evidence>
<feature type="region of interest" description="Disordered" evidence="6">
    <location>
        <begin position="384"/>
        <end position="582"/>
    </location>
</feature>
<dbReference type="AlphaFoldDB" id="A0A2C6KR03"/>
<feature type="compositionally biased region" description="Basic and acidic residues" evidence="6">
    <location>
        <begin position="508"/>
        <end position="522"/>
    </location>
</feature>
<dbReference type="GO" id="GO:0016020">
    <property type="term" value="C:membrane"/>
    <property type="evidence" value="ECO:0007669"/>
    <property type="project" value="UniProtKB-SubCell"/>
</dbReference>
<dbReference type="GO" id="GO:0032472">
    <property type="term" value="P:Golgi calcium ion transport"/>
    <property type="evidence" value="ECO:0007669"/>
    <property type="project" value="TreeGrafter"/>
</dbReference>
<gene>
    <name evidence="8" type="ORF">CSUI_007437</name>
</gene>
<keyword evidence="3 7" id="KW-0812">Transmembrane</keyword>
<feature type="compositionally biased region" description="Low complexity" evidence="6">
    <location>
        <begin position="572"/>
        <end position="582"/>
    </location>
</feature>
<feature type="non-terminal residue" evidence="8">
    <location>
        <position position="582"/>
    </location>
</feature>